<gene>
    <name evidence="1" type="ORF">CSSPJE1EN1_LOCUS11769</name>
</gene>
<reference evidence="1" key="1">
    <citation type="submission" date="2024-02" db="EMBL/GenBank/DDBJ databases">
        <authorList>
            <consortium name="ELIXIR-Norway"/>
            <consortium name="Elixir Norway"/>
        </authorList>
    </citation>
    <scope>NUCLEOTIDE SEQUENCE</scope>
</reference>
<organism evidence="1 2">
    <name type="scientific">Sphagnum jensenii</name>
    <dbReference type="NCBI Taxonomy" id="128206"/>
    <lineage>
        <taxon>Eukaryota</taxon>
        <taxon>Viridiplantae</taxon>
        <taxon>Streptophyta</taxon>
        <taxon>Embryophyta</taxon>
        <taxon>Bryophyta</taxon>
        <taxon>Sphagnophytina</taxon>
        <taxon>Sphagnopsida</taxon>
        <taxon>Sphagnales</taxon>
        <taxon>Sphagnaceae</taxon>
        <taxon>Sphagnum</taxon>
    </lineage>
</organism>
<name>A0ABP0WK98_9BRYO</name>
<keyword evidence="2" id="KW-1185">Reference proteome</keyword>
<evidence type="ECO:0000313" key="2">
    <source>
        <dbReference type="Proteomes" id="UP001497444"/>
    </source>
</evidence>
<accession>A0ABP0WK98</accession>
<dbReference type="EMBL" id="OZ020113">
    <property type="protein sequence ID" value="CAK9266291.1"/>
    <property type="molecule type" value="Genomic_DNA"/>
</dbReference>
<protein>
    <submittedName>
        <fullName evidence="1">Uncharacterized protein</fullName>
    </submittedName>
</protein>
<evidence type="ECO:0000313" key="1">
    <source>
        <dbReference type="EMBL" id="CAK9266291.1"/>
    </source>
</evidence>
<sequence>MTISLSLKLFVITKENIANDRVDNVSRDDGFDRVRGQVRVLVQGVDAFHLVFEVLLFVLVKRPPTRRAASNDSDS</sequence>
<dbReference type="Proteomes" id="UP001497444">
    <property type="component" value="Chromosome 18"/>
</dbReference>
<proteinExistence type="predicted"/>